<dbReference type="EMBL" id="CP045901">
    <property type="protein sequence ID" value="QQP37717.1"/>
    <property type="molecule type" value="Genomic_DNA"/>
</dbReference>
<sequence length="56" mass="6228">MERTLTTAKSVFCPPMPPPIVSSWPRIAKHVPQSYLCHLPLPFKEGGRAREEGVSP</sequence>
<reference evidence="2" key="1">
    <citation type="submission" date="2021-01" db="EMBL/GenBank/DDBJ databases">
        <title>Caligus Genome Assembly.</title>
        <authorList>
            <person name="Gallardo-Escarate C."/>
        </authorList>
    </citation>
    <scope>NUCLEOTIDE SEQUENCE [LARGE SCALE GENOMIC DNA]</scope>
</reference>
<name>A0A7T8GU10_CALRO</name>
<protein>
    <submittedName>
        <fullName evidence="1">Uncharacterized protein</fullName>
    </submittedName>
</protein>
<proteinExistence type="predicted"/>
<dbReference type="AlphaFoldDB" id="A0A7T8GU10"/>
<accession>A0A7T8GU10</accession>
<evidence type="ECO:0000313" key="2">
    <source>
        <dbReference type="Proteomes" id="UP000595437"/>
    </source>
</evidence>
<dbReference type="Proteomes" id="UP000595437">
    <property type="component" value="Chromosome 12"/>
</dbReference>
<keyword evidence="2" id="KW-1185">Reference proteome</keyword>
<evidence type="ECO:0000313" key="1">
    <source>
        <dbReference type="EMBL" id="QQP37717.1"/>
    </source>
</evidence>
<organism evidence="1 2">
    <name type="scientific">Caligus rogercresseyi</name>
    <name type="common">Sea louse</name>
    <dbReference type="NCBI Taxonomy" id="217165"/>
    <lineage>
        <taxon>Eukaryota</taxon>
        <taxon>Metazoa</taxon>
        <taxon>Ecdysozoa</taxon>
        <taxon>Arthropoda</taxon>
        <taxon>Crustacea</taxon>
        <taxon>Multicrustacea</taxon>
        <taxon>Hexanauplia</taxon>
        <taxon>Copepoda</taxon>
        <taxon>Siphonostomatoida</taxon>
        <taxon>Caligidae</taxon>
        <taxon>Caligus</taxon>
    </lineage>
</organism>
<gene>
    <name evidence="1" type="ORF">FKW44_018093</name>
</gene>